<feature type="transmembrane region" description="Helical" evidence="7">
    <location>
        <begin position="232"/>
        <end position="253"/>
    </location>
</feature>
<feature type="compositionally biased region" description="Polar residues" evidence="6">
    <location>
        <begin position="1"/>
        <end position="10"/>
    </location>
</feature>
<comment type="caution">
    <text evidence="8">The sequence shown here is derived from an EMBL/GenBank/DDBJ whole genome shotgun (WGS) entry which is preliminary data.</text>
</comment>
<dbReference type="PANTHER" id="PTHR30213">
    <property type="entry name" value="INNER MEMBRANE PROTEIN YHJD"/>
    <property type="match status" value="1"/>
</dbReference>
<keyword evidence="5 7" id="KW-0472">Membrane</keyword>
<proteinExistence type="predicted"/>
<organism evidence="8 9">
    <name type="scientific">Acetobacter suratthaniensis</name>
    <dbReference type="NCBI Taxonomy" id="1502841"/>
    <lineage>
        <taxon>Bacteria</taxon>
        <taxon>Pseudomonadati</taxon>
        <taxon>Pseudomonadota</taxon>
        <taxon>Alphaproteobacteria</taxon>
        <taxon>Acetobacterales</taxon>
        <taxon>Acetobacteraceae</taxon>
        <taxon>Acetobacter</taxon>
    </lineage>
</organism>
<evidence type="ECO:0000256" key="2">
    <source>
        <dbReference type="ARBA" id="ARBA00022475"/>
    </source>
</evidence>
<keyword evidence="2" id="KW-1003">Cell membrane</keyword>
<dbReference type="NCBIfam" id="TIGR00765">
    <property type="entry name" value="yihY_not_rbn"/>
    <property type="match status" value="1"/>
</dbReference>
<feature type="transmembrane region" description="Helical" evidence="7">
    <location>
        <begin position="301"/>
        <end position="322"/>
    </location>
</feature>
<name>A0ABS3LMM7_9PROT</name>
<evidence type="ECO:0000313" key="8">
    <source>
        <dbReference type="EMBL" id="MBO1328628.1"/>
    </source>
</evidence>
<dbReference type="EMBL" id="JAFVMG010000008">
    <property type="protein sequence ID" value="MBO1328628.1"/>
    <property type="molecule type" value="Genomic_DNA"/>
</dbReference>
<sequence length="361" mass="39498">MKDTTPTMQAFTRPDSSQLSSDSSAPAAETTHGHPAPDTPPAPPRPDTPLTLRWADWRHIIVQTIRSLVAGPSTLVAAGCAFYSTLSLFPAISALISIYGLAFDVQTVTPQMDALRPLLPPSVFMLIQNRVQVLVAEPHTSLTLNLIISLTVALWSASAATRSIISALNMAYNAREHRNFFVFQATAFALTLFSVLGAVLTIALMVAIPLLLNLSVRLHIPTPPGSTDFLSTLSGPLILFTFEILALSTLYRYGPDRQHRTGWRWVMPGAVLASFVLIPASQLFSYYVAHLASYNTTYGPLGAFIVIMMWFFVTAWVVLMGAELNAEMESYARGHPRLIVWHSMTPEGQDCDNDDEPPAQS</sequence>
<feature type="region of interest" description="Disordered" evidence="6">
    <location>
        <begin position="1"/>
        <end position="49"/>
    </location>
</feature>
<keyword evidence="4 7" id="KW-1133">Transmembrane helix</keyword>
<feature type="compositionally biased region" description="Pro residues" evidence="6">
    <location>
        <begin position="37"/>
        <end position="47"/>
    </location>
</feature>
<feature type="compositionally biased region" description="Low complexity" evidence="6">
    <location>
        <begin position="15"/>
        <end position="24"/>
    </location>
</feature>
<evidence type="ECO:0000313" key="9">
    <source>
        <dbReference type="Proteomes" id="UP000664399"/>
    </source>
</evidence>
<evidence type="ECO:0000256" key="4">
    <source>
        <dbReference type="ARBA" id="ARBA00022989"/>
    </source>
</evidence>
<protein>
    <submittedName>
        <fullName evidence="8">YihY/virulence factor BrkB family protein</fullName>
    </submittedName>
</protein>
<evidence type="ECO:0000256" key="5">
    <source>
        <dbReference type="ARBA" id="ARBA00023136"/>
    </source>
</evidence>
<evidence type="ECO:0000256" key="1">
    <source>
        <dbReference type="ARBA" id="ARBA00004651"/>
    </source>
</evidence>
<feature type="transmembrane region" description="Helical" evidence="7">
    <location>
        <begin position="146"/>
        <end position="168"/>
    </location>
</feature>
<feature type="transmembrane region" description="Helical" evidence="7">
    <location>
        <begin position="75"/>
        <end position="102"/>
    </location>
</feature>
<evidence type="ECO:0000256" key="3">
    <source>
        <dbReference type="ARBA" id="ARBA00022692"/>
    </source>
</evidence>
<feature type="transmembrane region" description="Helical" evidence="7">
    <location>
        <begin position="180"/>
        <end position="212"/>
    </location>
</feature>
<dbReference type="PANTHER" id="PTHR30213:SF0">
    <property type="entry name" value="UPF0761 MEMBRANE PROTEIN YIHY"/>
    <property type="match status" value="1"/>
</dbReference>
<dbReference type="Proteomes" id="UP000664399">
    <property type="component" value="Unassembled WGS sequence"/>
</dbReference>
<dbReference type="Pfam" id="PF03631">
    <property type="entry name" value="Virul_fac_BrkB"/>
    <property type="match status" value="1"/>
</dbReference>
<dbReference type="RefSeq" id="WP_207854487.1">
    <property type="nucleotide sequence ID" value="NZ_JAFVMG010000008.1"/>
</dbReference>
<feature type="transmembrane region" description="Helical" evidence="7">
    <location>
        <begin position="265"/>
        <end position="289"/>
    </location>
</feature>
<gene>
    <name evidence="8" type="ORF">J2D75_09070</name>
</gene>
<keyword evidence="3 7" id="KW-0812">Transmembrane</keyword>
<evidence type="ECO:0000256" key="6">
    <source>
        <dbReference type="SAM" id="MobiDB-lite"/>
    </source>
</evidence>
<accession>A0ABS3LMM7</accession>
<evidence type="ECO:0000256" key="7">
    <source>
        <dbReference type="SAM" id="Phobius"/>
    </source>
</evidence>
<reference evidence="8 9" key="1">
    <citation type="submission" date="2021-03" db="EMBL/GenBank/DDBJ databases">
        <title>The complete genome sequence of Acetobacter suratthaniensis TBRC 1719.</title>
        <authorList>
            <person name="Charoenyingcharoen P."/>
            <person name="Yukphan P."/>
        </authorList>
    </citation>
    <scope>NUCLEOTIDE SEQUENCE [LARGE SCALE GENOMIC DNA]</scope>
    <source>
        <strain evidence="8 9">TBRC 1719</strain>
    </source>
</reference>
<dbReference type="InterPro" id="IPR017039">
    <property type="entry name" value="Virul_fac_BrkB"/>
</dbReference>
<comment type="subcellular location">
    <subcellularLocation>
        <location evidence="1">Cell membrane</location>
        <topology evidence="1">Multi-pass membrane protein</topology>
    </subcellularLocation>
</comment>
<keyword evidence="9" id="KW-1185">Reference proteome</keyword>